<feature type="transmembrane region" description="Helical" evidence="5">
    <location>
        <begin position="73"/>
        <end position="92"/>
    </location>
</feature>
<comment type="caution">
    <text evidence="7">The sequence shown here is derived from an EMBL/GenBank/DDBJ whole genome shotgun (WGS) entry which is preliminary data.</text>
</comment>
<dbReference type="GO" id="GO:0061513">
    <property type="term" value="F:glucose 6-phosphate:phosphate antiporter activity"/>
    <property type="evidence" value="ECO:0007669"/>
    <property type="project" value="TreeGrafter"/>
</dbReference>
<dbReference type="PROSITE" id="PS50850">
    <property type="entry name" value="MFS"/>
    <property type="match status" value="1"/>
</dbReference>
<feature type="transmembrane region" description="Helical" evidence="5">
    <location>
        <begin position="130"/>
        <end position="153"/>
    </location>
</feature>
<dbReference type="EMBL" id="RARA01000019">
    <property type="protein sequence ID" value="ROT47620.1"/>
    <property type="molecule type" value="Genomic_DNA"/>
</dbReference>
<keyword evidence="3 5" id="KW-1133">Transmembrane helix</keyword>
<dbReference type="OrthoDB" id="9766638at2"/>
<evidence type="ECO:0000256" key="3">
    <source>
        <dbReference type="ARBA" id="ARBA00022989"/>
    </source>
</evidence>
<feature type="transmembrane region" description="Helical" evidence="5">
    <location>
        <begin position="165"/>
        <end position="185"/>
    </location>
</feature>
<feature type="transmembrane region" description="Helical" evidence="5">
    <location>
        <begin position="98"/>
        <end position="118"/>
    </location>
</feature>
<dbReference type="Pfam" id="PF07690">
    <property type="entry name" value="MFS_1"/>
    <property type="match status" value="1"/>
</dbReference>
<name>A0A3N2QCV8_9BACT</name>
<dbReference type="PANTHER" id="PTHR43826:SF3">
    <property type="entry name" value="GLUCOSE-6-PHOSPHATE EXCHANGER SLC37A4"/>
    <property type="match status" value="1"/>
</dbReference>
<proteinExistence type="predicted"/>
<gene>
    <name evidence="7" type="ORF">EDM02_01465</name>
</gene>
<dbReference type="GO" id="GO:0012505">
    <property type="term" value="C:endomembrane system"/>
    <property type="evidence" value="ECO:0007669"/>
    <property type="project" value="UniProtKB-SubCell"/>
</dbReference>
<dbReference type="InterPro" id="IPR011701">
    <property type="entry name" value="MFS"/>
</dbReference>
<dbReference type="Proteomes" id="UP000270927">
    <property type="component" value="Unassembled WGS sequence"/>
</dbReference>
<dbReference type="PIRSF" id="PIRSF002808">
    <property type="entry name" value="Hexose_phosphate_transp"/>
    <property type="match status" value="1"/>
</dbReference>
<dbReference type="Gene3D" id="1.20.1250.20">
    <property type="entry name" value="MFS general substrate transporter like domains"/>
    <property type="match status" value="2"/>
</dbReference>
<feature type="transmembrane region" description="Helical" evidence="5">
    <location>
        <begin position="380"/>
        <end position="401"/>
    </location>
</feature>
<accession>A0A3N2QCV8</accession>
<evidence type="ECO:0000313" key="8">
    <source>
        <dbReference type="Proteomes" id="UP000270927"/>
    </source>
</evidence>
<protein>
    <submittedName>
        <fullName evidence="7">MFS transporter</fullName>
    </submittedName>
</protein>
<evidence type="ECO:0000256" key="5">
    <source>
        <dbReference type="SAM" id="Phobius"/>
    </source>
</evidence>
<comment type="subcellular location">
    <subcellularLocation>
        <location evidence="1">Endomembrane system</location>
        <topology evidence="1">Multi-pass membrane protein</topology>
    </subcellularLocation>
</comment>
<sequence>MIHNHIFSYCLFFLGYVLLSLARQTIPIVLPLLINLVYTDPLALSYFFAWYSFFYGIFKFVNGIIMDLKNCPLFMFGLGHIISGLATISIPFLYKNLILLLFVLMLLAWAQAMGWPAITKFIIKNFDSCAMASLWGIMSVSHQLGSCVGLILLPSIIRYSIKNVFLYSGSLCLFFGIYIILHASFSRKKSHLRHLATYQAPISTGQARKLLKFFVDMKISSSILLLCCATFCVYIVNMGIFFWFPLILKDILQVSLLKSSLITGIHDLGGMIGALITGKLSDVYFSKKRNVLAVIYMLITAFIFIVMNFYQNPIFLYLNAALSGFLIWGVQVLTTVIATEIAPKNNVCTMVSLTGLFGYISTSIFSCVVLGLVVKYFGNNFVFLFFCICSVIASICFASLLNKH</sequence>
<dbReference type="GO" id="GO:0035435">
    <property type="term" value="P:phosphate ion transmembrane transport"/>
    <property type="evidence" value="ECO:0007669"/>
    <property type="project" value="TreeGrafter"/>
</dbReference>
<evidence type="ECO:0000256" key="4">
    <source>
        <dbReference type="ARBA" id="ARBA00023136"/>
    </source>
</evidence>
<dbReference type="InterPro" id="IPR051337">
    <property type="entry name" value="OPA_Antiporter"/>
</dbReference>
<keyword evidence="8" id="KW-1185">Reference proteome</keyword>
<evidence type="ECO:0000259" key="6">
    <source>
        <dbReference type="PROSITE" id="PS50850"/>
    </source>
</evidence>
<dbReference type="SUPFAM" id="SSF103473">
    <property type="entry name" value="MFS general substrate transporter"/>
    <property type="match status" value="1"/>
</dbReference>
<dbReference type="InterPro" id="IPR020846">
    <property type="entry name" value="MFS_dom"/>
</dbReference>
<dbReference type="PANTHER" id="PTHR43826">
    <property type="entry name" value="GLUCOSE-6-PHOSPHATE EXCHANGER SLC37A4"/>
    <property type="match status" value="1"/>
</dbReference>
<feature type="transmembrane region" description="Helical" evidence="5">
    <location>
        <begin position="43"/>
        <end position="61"/>
    </location>
</feature>
<feature type="transmembrane region" description="Helical" evidence="5">
    <location>
        <begin position="290"/>
        <end position="310"/>
    </location>
</feature>
<reference evidence="7 8" key="1">
    <citation type="submission" date="2018-09" db="EMBL/GenBank/DDBJ databases">
        <title>Comparative Genomics of Wolbachia-Cardinium Dual Endosymbiosis in a Plant-Parasitic Nematode.</title>
        <authorList>
            <person name="Brown A.M.V."/>
            <person name="Wasala S.K."/>
            <person name="Howe D.K."/>
            <person name="Peetz A.B."/>
            <person name="Zasada I.A."/>
            <person name="Denver D.R."/>
        </authorList>
    </citation>
    <scope>NUCLEOTIDE SEQUENCE [LARGE SCALE GENOMIC DNA]</scope>
    <source>
        <strain evidence="7 8">Pp_1</strain>
    </source>
</reference>
<dbReference type="RefSeq" id="WP_123662496.1">
    <property type="nucleotide sequence ID" value="NZ_RARA01000019.1"/>
</dbReference>
<dbReference type="InterPro" id="IPR036259">
    <property type="entry name" value="MFS_trans_sf"/>
</dbReference>
<keyword evidence="4 5" id="KW-0472">Membrane</keyword>
<evidence type="ECO:0000256" key="1">
    <source>
        <dbReference type="ARBA" id="ARBA00004127"/>
    </source>
</evidence>
<dbReference type="AlphaFoldDB" id="A0A3N2QCV8"/>
<feature type="transmembrane region" description="Helical" evidence="5">
    <location>
        <begin position="350"/>
        <end position="374"/>
    </location>
</feature>
<dbReference type="GO" id="GO:0016020">
    <property type="term" value="C:membrane"/>
    <property type="evidence" value="ECO:0007669"/>
    <property type="project" value="InterPro"/>
</dbReference>
<dbReference type="InterPro" id="IPR000849">
    <property type="entry name" value="Sugar_P_transporter"/>
</dbReference>
<evidence type="ECO:0000256" key="2">
    <source>
        <dbReference type="ARBA" id="ARBA00022692"/>
    </source>
</evidence>
<feature type="transmembrane region" description="Helical" evidence="5">
    <location>
        <begin position="316"/>
        <end position="338"/>
    </location>
</feature>
<organism evidence="7 8">
    <name type="scientific">Candidatus Cardinium hertigii</name>
    <dbReference type="NCBI Taxonomy" id="247481"/>
    <lineage>
        <taxon>Bacteria</taxon>
        <taxon>Pseudomonadati</taxon>
        <taxon>Bacteroidota</taxon>
        <taxon>Cytophagia</taxon>
        <taxon>Cytophagales</taxon>
        <taxon>Amoebophilaceae</taxon>
        <taxon>Candidatus Cardinium</taxon>
    </lineage>
</organism>
<feature type="domain" description="Major facilitator superfamily (MFS) profile" evidence="6">
    <location>
        <begin position="8"/>
        <end position="404"/>
    </location>
</feature>
<evidence type="ECO:0000313" key="7">
    <source>
        <dbReference type="EMBL" id="ROT47620.1"/>
    </source>
</evidence>
<keyword evidence="2 5" id="KW-0812">Transmembrane</keyword>
<feature type="transmembrane region" description="Helical" evidence="5">
    <location>
        <begin position="223"/>
        <end position="244"/>
    </location>
</feature>